<name>A0ABT5C2F6_9BACT</name>
<gene>
    <name evidence="1" type="ORF">POL72_22865</name>
</gene>
<accession>A0ABT5C2F6</accession>
<keyword evidence="2" id="KW-1185">Reference proteome</keyword>
<comment type="caution">
    <text evidence="1">The sequence shown here is derived from an EMBL/GenBank/DDBJ whole genome shotgun (WGS) entry which is preliminary data.</text>
</comment>
<dbReference type="RefSeq" id="WP_272097631.1">
    <property type="nucleotide sequence ID" value="NZ_JAQNDK010000002.1"/>
</dbReference>
<protein>
    <submittedName>
        <fullName evidence="1">Uncharacterized protein</fullName>
    </submittedName>
</protein>
<sequence>MAVVNIPPNQVIYKLGPIPGTMHVYNTGNPGGGATTYNITILNVGVWTDVVIQTGHTDTYQPNGNVVFVQNLGPSRLQVLYVESELTVEQAGGRSVKEFPVLDAPAG</sequence>
<reference evidence="1 2" key="1">
    <citation type="submission" date="2023-01" db="EMBL/GenBank/DDBJ databases">
        <title>Minimal conservation of predation-associated metabolite biosynthetic gene clusters underscores biosynthetic potential of Myxococcota including descriptions for ten novel species: Archangium lansinium sp. nov., Myxococcus landrumus sp. nov., Nannocystis bai.</title>
        <authorList>
            <person name="Ahearne A."/>
            <person name="Stevens C."/>
            <person name="Dowd S."/>
        </authorList>
    </citation>
    <scope>NUCLEOTIDE SEQUENCE [LARGE SCALE GENOMIC DNA]</scope>
    <source>
        <strain evidence="1 2">WIWO2</strain>
    </source>
</reference>
<dbReference type="Proteomes" id="UP001217485">
    <property type="component" value="Unassembled WGS sequence"/>
</dbReference>
<organism evidence="1 2">
    <name type="scientific">Sorangium atrum</name>
    <dbReference type="NCBI Taxonomy" id="2995308"/>
    <lineage>
        <taxon>Bacteria</taxon>
        <taxon>Pseudomonadati</taxon>
        <taxon>Myxococcota</taxon>
        <taxon>Polyangia</taxon>
        <taxon>Polyangiales</taxon>
        <taxon>Polyangiaceae</taxon>
        <taxon>Sorangium</taxon>
    </lineage>
</organism>
<dbReference type="EMBL" id="JAQNDK010000002">
    <property type="protein sequence ID" value="MDC0680599.1"/>
    <property type="molecule type" value="Genomic_DNA"/>
</dbReference>
<proteinExistence type="predicted"/>
<evidence type="ECO:0000313" key="1">
    <source>
        <dbReference type="EMBL" id="MDC0680599.1"/>
    </source>
</evidence>
<evidence type="ECO:0000313" key="2">
    <source>
        <dbReference type="Proteomes" id="UP001217485"/>
    </source>
</evidence>